<sequence length="1127" mass="126365">MFNRIINQFSRVVVLFIIFFCFSSCENSFFIDAAGLYTVSFETNTDTELESYRTKKIESIPLLEKPDSMFVGWYTNSSFAGEAITFPYEVKKDITLYAKWNQKFIVEFESNGGSEIASYKTAEILTLPDITREGYFFAGWYEQSDFGGEAVTVPYQVTKETIFYAKWLKIYTVSFETNDGTRINPIQTAIINSAPVTRKDGNIFIGWYKESALVNQVMFPYQVNSDITLYAGWVDASNSIYTVKHYQQDTSRNSYTFIEYETKYGIAEEQTIAVAKNYPGFTAIPFTQKIISDDNCTTVEIYYDRNIYTLSFNSNGGSGIIENKNFWYGVNTQLPDNTFEKRGYVFAGWSKTETGNIDYENEDYYAIENNSTLYAVWEPVSYSINYVLNNGKNSELNIFSYTIEDEVILSNPIREGYVFLGWYTDSSFSESSITKITAGTTGNKTFYARWEIIKYSVTYILNEGTLLVSNPEAYTIVTSTFALNSPVRTGYTFAGWYDNPDFNGSSCNQISKGSYGDKVLYAKWTVKSYTITYNLNGGKNNSNNPRTYTIESDLITLQNPTRGGCIFRGWYTSSNYSGNIVTQIESGSTGNKVYFAKWELVQYTIGYNLNGGSFITSYPETYYVTTATFYLPTPVRTGYTFAGWYANSSFSGNKSIQIVNGSFGNKTFYAKWTPTVYTIMYELDEGINNSQNPDSYTIESSTILLENPSRTGYIFKGWYLDSSFSGEQVSEIESGSTGNKTIYAKWEIITCSITYNLNEGENSSANLNTFTIKDIPLVLKPAVRKNYSFLGWYASADFNGEPVSQISGIDDENVTLYAKWIYGCVVTAKTVNTFDASTVDTVVVSGEIAVQGLRTLALRLNKFSSVTTLDLSKAEGLSTLECIYISETNGSRKASFLDGCSNITNVILPENLTEIGEYAFRDCRTLESIIIPSSVKNIGESAFVYCTGLKEINLPEGLESVSDFAFYNCFGLERLTIPSSLTTLGWNAFGNCRTLSSVLIKPGLTRIGNQAFYYCDSLKSIEIPDTVVTIGENAFGHCMQITIINIPESVKEIEKEVFYNCDSLVSIVIPDTVETMGEGVFGMCTSLSEINYEGTKSQWNVISKSSSWMGKNSAITKIICSDGEIEL</sequence>
<comment type="caution">
    <text evidence="2">The sequence shown here is derived from an EMBL/GenBank/DDBJ whole genome shotgun (WGS) entry which is preliminary data.</text>
</comment>
<dbReference type="AlphaFoldDB" id="A0A840SD81"/>
<protein>
    <submittedName>
        <fullName evidence="2">Putative repeat protein (TIGR02543 family)</fullName>
    </submittedName>
</protein>
<dbReference type="SUPFAM" id="SSF52058">
    <property type="entry name" value="L domain-like"/>
    <property type="match status" value="1"/>
</dbReference>
<dbReference type="PANTHER" id="PTHR45661:SF3">
    <property type="entry name" value="IG-LIKE DOMAIN-CONTAINING PROTEIN"/>
    <property type="match status" value="1"/>
</dbReference>
<name>A0A840SD81_9SPIR</name>
<proteinExistence type="predicted"/>
<dbReference type="InterPro" id="IPR053139">
    <property type="entry name" value="Surface_bspA-like"/>
</dbReference>
<evidence type="ECO:0000313" key="2">
    <source>
        <dbReference type="EMBL" id="MBB5218725.1"/>
    </source>
</evidence>
<organism evidence="2 3">
    <name type="scientific">Treponema rectale</name>
    <dbReference type="NCBI Taxonomy" id="744512"/>
    <lineage>
        <taxon>Bacteria</taxon>
        <taxon>Pseudomonadati</taxon>
        <taxon>Spirochaetota</taxon>
        <taxon>Spirochaetia</taxon>
        <taxon>Spirochaetales</taxon>
        <taxon>Treponemataceae</taxon>
        <taxon>Treponema</taxon>
    </lineage>
</organism>
<dbReference type="Gene3D" id="3.80.10.10">
    <property type="entry name" value="Ribonuclease Inhibitor"/>
    <property type="match status" value="2"/>
</dbReference>
<dbReference type="InterPro" id="IPR013378">
    <property type="entry name" value="InlB-like_B-rpt"/>
</dbReference>
<evidence type="ECO:0000256" key="1">
    <source>
        <dbReference type="ARBA" id="ARBA00004196"/>
    </source>
</evidence>
<accession>A0A840SD81</accession>
<dbReference type="PANTHER" id="PTHR45661">
    <property type="entry name" value="SURFACE ANTIGEN"/>
    <property type="match status" value="1"/>
</dbReference>
<evidence type="ECO:0000313" key="3">
    <source>
        <dbReference type="Proteomes" id="UP000578697"/>
    </source>
</evidence>
<reference evidence="2 3" key="1">
    <citation type="submission" date="2020-08" db="EMBL/GenBank/DDBJ databases">
        <title>Genomic Encyclopedia of Type Strains, Phase IV (KMG-IV): sequencing the most valuable type-strain genomes for metagenomic binning, comparative biology and taxonomic classification.</title>
        <authorList>
            <person name="Goeker M."/>
        </authorList>
    </citation>
    <scope>NUCLEOTIDE SEQUENCE [LARGE SCALE GENOMIC DNA]</scope>
    <source>
        <strain evidence="2 3">DSM 103679</strain>
    </source>
</reference>
<gene>
    <name evidence="2" type="ORF">HNP77_001094</name>
</gene>
<comment type="subcellular location">
    <subcellularLocation>
        <location evidence="1">Cell envelope</location>
    </subcellularLocation>
</comment>
<dbReference type="Gene3D" id="2.60.40.4270">
    <property type="entry name" value="Listeria-Bacteroides repeat domain"/>
    <property type="match status" value="10"/>
</dbReference>
<dbReference type="InterPro" id="IPR026906">
    <property type="entry name" value="LRR_5"/>
</dbReference>
<dbReference type="NCBIfam" id="TIGR02543">
    <property type="entry name" value="List_Bact_rpt"/>
    <property type="match status" value="8"/>
</dbReference>
<keyword evidence="3" id="KW-1185">Reference proteome</keyword>
<dbReference type="EMBL" id="JACHFR010000002">
    <property type="protein sequence ID" value="MBB5218725.1"/>
    <property type="molecule type" value="Genomic_DNA"/>
</dbReference>
<dbReference type="RefSeq" id="WP_184652170.1">
    <property type="nucleotide sequence ID" value="NZ_JACHFR010000002.1"/>
</dbReference>
<dbReference type="Pfam" id="PF09479">
    <property type="entry name" value="Flg_new"/>
    <property type="match status" value="10"/>
</dbReference>
<dbReference type="InterPro" id="IPR042229">
    <property type="entry name" value="Listeria/Bacterioides_rpt_sf"/>
</dbReference>
<dbReference type="GO" id="GO:0030313">
    <property type="term" value="C:cell envelope"/>
    <property type="evidence" value="ECO:0007669"/>
    <property type="project" value="UniProtKB-SubCell"/>
</dbReference>
<dbReference type="InterPro" id="IPR032675">
    <property type="entry name" value="LRR_dom_sf"/>
</dbReference>
<dbReference type="Pfam" id="PF13306">
    <property type="entry name" value="LRR_5"/>
    <property type="match status" value="1"/>
</dbReference>
<dbReference type="Proteomes" id="UP000578697">
    <property type="component" value="Unassembled WGS sequence"/>
</dbReference>